<dbReference type="InterPro" id="IPR036390">
    <property type="entry name" value="WH_DNA-bd_sf"/>
</dbReference>
<dbReference type="InterPro" id="IPR019888">
    <property type="entry name" value="Tscrpt_reg_AsnC-like"/>
</dbReference>
<gene>
    <name evidence="5" type="ORF">GCM10023340_04630</name>
</gene>
<dbReference type="Gene3D" id="1.10.10.10">
    <property type="entry name" value="Winged helix-like DNA-binding domain superfamily/Winged helix DNA-binding domain"/>
    <property type="match status" value="1"/>
</dbReference>
<dbReference type="PRINTS" id="PR00033">
    <property type="entry name" value="HTHASNC"/>
</dbReference>
<dbReference type="PANTHER" id="PTHR30154:SF34">
    <property type="entry name" value="TRANSCRIPTIONAL REGULATOR AZLB"/>
    <property type="match status" value="1"/>
</dbReference>
<organism evidence="5 6">
    <name type="scientific">Nocardioides marinquilinus</name>
    <dbReference type="NCBI Taxonomy" id="1210400"/>
    <lineage>
        <taxon>Bacteria</taxon>
        <taxon>Bacillati</taxon>
        <taxon>Actinomycetota</taxon>
        <taxon>Actinomycetes</taxon>
        <taxon>Propionibacteriales</taxon>
        <taxon>Nocardioidaceae</taxon>
        <taxon>Nocardioides</taxon>
    </lineage>
</organism>
<protein>
    <submittedName>
        <fullName evidence="5">Lrp/AsnC family transcriptional regulator</fullName>
    </submittedName>
</protein>
<keyword evidence="3" id="KW-0804">Transcription</keyword>
<evidence type="ECO:0000259" key="4">
    <source>
        <dbReference type="PROSITE" id="PS50956"/>
    </source>
</evidence>
<feature type="domain" description="HTH asnC-type" evidence="4">
    <location>
        <begin position="5"/>
        <end position="65"/>
    </location>
</feature>
<dbReference type="PANTHER" id="PTHR30154">
    <property type="entry name" value="LEUCINE-RESPONSIVE REGULATORY PROTEIN"/>
    <property type="match status" value="1"/>
</dbReference>
<name>A0ABP9P974_9ACTN</name>
<dbReference type="InterPro" id="IPR011008">
    <property type="entry name" value="Dimeric_a/b-barrel"/>
</dbReference>
<proteinExistence type="predicted"/>
<accession>A0ABP9P974</accession>
<dbReference type="Proteomes" id="UP001500221">
    <property type="component" value="Unassembled WGS sequence"/>
</dbReference>
<dbReference type="SMART" id="SM00344">
    <property type="entry name" value="HTH_ASNC"/>
    <property type="match status" value="1"/>
</dbReference>
<dbReference type="PROSITE" id="PS50956">
    <property type="entry name" value="HTH_ASNC_2"/>
    <property type="match status" value="1"/>
</dbReference>
<evidence type="ECO:0000313" key="5">
    <source>
        <dbReference type="EMBL" id="GAA5141965.1"/>
    </source>
</evidence>
<dbReference type="RefSeq" id="WP_345454130.1">
    <property type="nucleotide sequence ID" value="NZ_BAABKG010000001.1"/>
</dbReference>
<dbReference type="InterPro" id="IPR019887">
    <property type="entry name" value="Tscrpt_reg_AsnC/Lrp_C"/>
</dbReference>
<dbReference type="InterPro" id="IPR000485">
    <property type="entry name" value="AsnC-type_HTH_dom"/>
</dbReference>
<keyword evidence="2" id="KW-0238">DNA-binding</keyword>
<dbReference type="Gene3D" id="3.30.70.920">
    <property type="match status" value="1"/>
</dbReference>
<comment type="caution">
    <text evidence="5">The sequence shown here is derived from an EMBL/GenBank/DDBJ whole genome shotgun (WGS) entry which is preliminary data.</text>
</comment>
<evidence type="ECO:0000256" key="2">
    <source>
        <dbReference type="ARBA" id="ARBA00023125"/>
    </source>
</evidence>
<dbReference type="Pfam" id="PF01037">
    <property type="entry name" value="AsnC_trans_reg"/>
    <property type="match status" value="1"/>
</dbReference>
<evidence type="ECO:0000313" key="6">
    <source>
        <dbReference type="Proteomes" id="UP001500221"/>
    </source>
</evidence>
<reference evidence="6" key="1">
    <citation type="journal article" date="2019" name="Int. J. Syst. Evol. Microbiol.">
        <title>The Global Catalogue of Microorganisms (GCM) 10K type strain sequencing project: providing services to taxonomists for standard genome sequencing and annotation.</title>
        <authorList>
            <consortium name="The Broad Institute Genomics Platform"/>
            <consortium name="The Broad Institute Genome Sequencing Center for Infectious Disease"/>
            <person name="Wu L."/>
            <person name="Ma J."/>
        </authorList>
    </citation>
    <scope>NUCLEOTIDE SEQUENCE [LARGE SCALE GENOMIC DNA]</scope>
    <source>
        <strain evidence="6">JCM 18459</strain>
    </source>
</reference>
<dbReference type="SUPFAM" id="SSF46785">
    <property type="entry name" value="Winged helix' DNA-binding domain"/>
    <property type="match status" value="1"/>
</dbReference>
<dbReference type="EMBL" id="BAABKG010000001">
    <property type="protein sequence ID" value="GAA5141965.1"/>
    <property type="molecule type" value="Genomic_DNA"/>
</dbReference>
<dbReference type="SUPFAM" id="SSF54909">
    <property type="entry name" value="Dimeric alpha+beta barrel"/>
    <property type="match status" value="1"/>
</dbReference>
<keyword evidence="6" id="KW-1185">Reference proteome</keyword>
<keyword evidence="1" id="KW-0805">Transcription regulation</keyword>
<evidence type="ECO:0000256" key="1">
    <source>
        <dbReference type="ARBA" id="ARBA00023015"/>
    </source>
</evidence>
<dbReference type="Pfam" id="PF13404">
    <property type="entry name" value="HTH_AsnC-type"/>
    <property type="match status" value="1"/>
</dbReference>
<dbReference type="InterPro" id="IPR036388">
    <property type="entry name" value="WH-like_DNA-bd_sf"/>
</dbReference>
<dbReference type="PROSITE" id="PS00519">
    <property type="entry name" value="HTH_ASNC_1"/>
    <property type="match status" value="1"/>
</dbReference>
<evidence type="ECO:0000256" key="3">
    <source>
        <dbReference type="ARBA" id="ARBA00023163"/>
    </source>
</evidence>
<dbReference type="InterPro" id="IPR019885">
    <property type="entry name" value="Tscrpt_reg_HTH_AsnC-type_CS"/>
</dbReference>
<sequence>MDQPIDDVGRRIVELLQADGRMSYAALSQQVGLSEAAVRQRVNKMTADGTMQVVAVTDPLQLGFRRQAMVGITVQGPLEPVAEALAAIDEVTYLVLVAGGFDLLCEVLTADDEGLLDLLSSRIRAVPGVTATQTLTYLRLVKQTYAWGTR</sequence>